<evidence type="ECO:0000313" key="2">
    <source>
        <dbReference type="EMBL" id="CAL5130204.1"/>
    </source>
</evidence>
<evidence type="ECO:0008006" key="4">
    <source>
        <dbReference type="Google" id="ProtNLM"/>
    </source>
</evidence>
<dbReference type="PANTHER" id="PTHR11440">
    <property type="entry name" value="LECITHIN-CHOLESTEROL ACYLTRANSFERASE-RELATED"/>
    <property type="match status" value="1"/>
</dbReference>
<dbReference type="GO" id="GO:0008374">
    <property type="term" value="F:O-acyltransferase activity"/>
    <property type="evidence" value="ECO:0007669"/>
    <property type="project" value="InterPro"/>
</dbReference>
<dbReference type="InterPro" id="IPR029058">
    <property type="entry name" value="AB_hydrolase_fold"/>
</dbReference>
<protein>
    <recommendedName>
        <fullName evidence="4">Group XV phospholipase A2</fullName>
    </recommendedName>
</protein>
<keyword evidence="1" id="KW-0732">Signal</keyword>
<proteinExistence type="predicted"/>
<dbReference type="Gene3D" id="3.40.50.1820">
    <property type="entry name" value="alpha/beta hydrolase"/>
    <property type="match status" value="2"/>
</dbReference>
<dbReference type="Pfam" id="PF02450">
    <property type="entry name" value="LCAT"/>
    <property type="match status" value="2"/>
</dbReference>
<dbReference type="Proteomes" id="UP001497525">
    <property type="component" value="Unassembled WGS sequence"/>
</dbReference>
<evidence type="ECO:0000256" key="1">
    <source>
        <dbReference type="SAM" id="SignalP"/>
    </source>
</evidence>
<feature type="chain" id="PRO_5043662911" description="Group XV phospholipase A2" evidence="1">
    <location>
        <begin position="25"/>
        <end position="412"/>
    </location>
</feature>
<name>A0AAV2T237_CALDB</name>
<dbReference type="EMBL" id="CAXLJL010000058">
    <property type="protein sequence ID" value="CAL5130204.1"/>
    <property type="molecule type" value="Genomic_DNA"/>
</dbReference>
<evidence type="ECO:0000313" key="3">
    <source>
        <dbReference type="Proteomes" id="UP001497525"/>
    </source>
</evidence>
<accession>A0AAV2T237</accession>
<organism evidence="2 3">
    <name type="scientific">Calicophoron daubneyi</name>
    <name type="common">Rumen fluke</name>
    <name type="synonym">Paramphistomum daubneyi</name>
    <dbReference type="NCBI Taxonomy" id="300641"/>
    <lineage>
        <taxon>Eukaryota</taxon>
        <taxon>Metazoa</taxon>
        <taxon>Spiralia</taxon>
        <taxon>Lophotrochozoa</taxon>
        <taxon>Platyhelminthes</taxon>
        <taxon>Trematoda</taxon>
        <taxon>Digenea</taxon>
        <taxon>Plagiorchiida</taxon>
        <taxon>Pronocephalata</taxon>
        <taxon>Paramphistomoidea</taxon>
        <taxon>Paramphistomidae</taxon>
        <taxon>Calicophoron</taxon>
    </lineage>
</organism>
<dbReference type="GO" id="GO:0006629">
    <property type="term" value="P:lipid metabolic process"/>
    <property type="evidence" value="ECO:0007669"/>
    <property type="project" value="InterPro"/>
</dbReference>
<dbReference type="InterPro" id="IPR003386">
    <property type="entry name" value="LACT/PDAT_acylTrfase"/>
</dbReference>
<dbReference type="AlphaFoldDB" id="A0AAV2T237"/>
<gene>
    <name evidence="2" type="ORF">CDAUBV1_LOCUS1636</name>
</gene>
<sequence length="412" mass="47184">MALCYIFEMLTLNLLLLCVGCAFAIVVDVQNHRNVNKHPIILVPGQGMSQAYVRDLTNPEGEIEGLWLDVFKIFSIEELSKKFNLIYEPKTHTYHDNEKYEIIFPGWGDTKTIEGIDIRFKKFGSCFGQMVEQLRSDMFYVPNITLRGAPYDFRRPPDLQNDFNERLKLLIEQTYRISNSSRIVLIGHSMGTMFCLYFLDSQPDEWKHKYIYSYMAVGGPYGGSVKAVESIVSGNDFGIPFKRSIDFRSLERALVSMGILMPDPRLWSDKEPIVTTPKANYTPHDYEQLYKDLGYMLGYQMIQDSRKAYDYFKPPTGIERLICVHGSGIDTVTQLQYPKSNIFNKGFPDGEPTRIMGDGDGTVLLRSLEICKKWPGVEYVVIPKAKHTPILWDKRLYALINKVAGSAIPLDE</sequence>
<reference evidence="2" key="1">
    <citation type="submission" date="2024-06" db="EMBL/GenBank/DDBJ databases">
        <authorList>
            <person name="Liu X."/>
            <person name="Lenzi L."/>
            <person name="Haldenby T S."/>
            <person name="Uol C."/>
        </authorList>
    </citation>
    <scope>NUCLEOTIDE SEQUENCE</scope>
</reference>
<comment type="caution">
    <text evidence="2">The sequence shown here is derived from an EMBL/GenBank/DDBJ whole genome shotgun (WGS) entry which is preliminary data.</text>
</comment>
<feature type="signal peptide" evidence="1">
    <location>
        <begin position="1"/>
        <end position="24"/>
    </location>
</feature>
<dbReference type="SUPFAM" id="SSF53474">
    <property type="entry name" value="alpha/beta-Hydrolases"/>
    <property type="match status" value="1"/>
</dbReference>